<evidence type="ECO:0000256" key="5">
    <source>
        <dbReference type="ARBA" id="ARBA00022801"/>
    </source>
</evidence>
<dbReference type="Gene3D" id="3.30.70.330">
    <property type="match status" value="1"/>
</dbReference>
<dbReference type="FunFam" id="3.30.70.330:FF:000068">
    <property type="entry name" value="ATP-dependent RNA helicase DeaD"/>
    <property type="match status" value="1"/>
</dbReference>
<dbReference type="SMART" id="SM00490">
    <property type="entry name" value="HELICc"/>
    <property type="match status" value="1"/>
</dbReference>
<dbReference type="InterPro" id="IPR001650">
    <property type="entry name" value="Helicase_C-like"/>
</dbReference>
<dbReference type="InterPro" id="IPR044742">
    <property type="entry name" value="DEAD/DEAH_RhlB"/>
</dbReference>
<dbReference type="CDD" id="cd00268">
    <property type="entry name" value="DEADc"/>
    <property type="match status" value="1"/>
</dbReference>
<keyword evidence="8 10" id="KW-0694">RNA-binding</keyword>
<dbReference type="GO" id="GO:0016887">
    <property type="term" value="F:ATP hydrolysis activity"/>
    <property type="evidence" value="ECO:0007669"/>
    <property type="project" value="RHEA"/>
</dbReference>
<dbReference type="EMBL" id="LIXZ01000004">
    <property type="protein sequence ID" value="KPL60368.1"/>
    <property type="molecule type" value="Genomic_DNA"/>
</dbReference>
<keyword evidence="7 10" id="KW-0067">ATP-binding</keyword>
<evidence type="ECO:0000256" key="1">
    <source>
        <dbReference type="ARBA" id="ARBA00004496"/>
    </source>
</evidence>
<dbReference type="AlphaFoldDB" id="A0A0P6W612"/>
<evidence type="ECO:0000256" key="8">
    <source>
        <dbReference type="ARBA" id="ARBA00022884"/>
    </source>
</evidence>
<protein>
    <recommendedName>
        <fullName evidence="10">ATP-dependent RNA helicase DbpA</fullName>
        <ecNumber evidence="10">3.6.4.13</ecNumber>
    </recommendedName>
</protein>
<dbReference type="GO" id="GO:0005524">
    <property type="term" value="F:ATP binding"/>
    <property type="evidence" value="ECO:0007669"/>
    <property type="project" value="UniProtKB-UniRule"/>
</dbReference>
<evidence type="ECO:0000256" key="3">
    <source>
        <dbReference type="ARBA" id="ARBA00022517"/>
    </source>
</evidence>
<comment type="caution">
    <text evidence="15">The sequence shown here is derived from an EMBL/GenBank/DDBJ whole genome shotgun (WGS) entry which is preliminary data.</text>
</comment>
<comment type="function">
    <text evidence="10">DEAD-box RNA helicase involved in the assembly of the 50S ribosomal subunit. Has an RNA-dependent ATPase activity, which is specific for 23S rRNA, and a 3' to 5' RNA helicase activity that uses the energy of ATP hydrolysis to destabilize and unwind short rRNA duplexes.</text>
</comment>
<evidence type="ECO:0000259" key="13">
    <source>
        <dbReference type="PROSITE" id="PS51194"/>
    </source>
</evidence>
<feature type="domain" description="DEAD-box RNA helicase Q" evidence="14">
    <location>
        <begin position="4"/>
        <end position="32"/>
    </location>
</feature>
<comment type="similarity">
    <text evidence="10">Belongs to the DEAD box helicase family. DbpA subfamily.</text>
</comment>
<dbReference type="eggNOG" id="COG0513">
    <property type="taxonomic scope" value="Bacteria"/>
</dbReference>
<keyword evidence="4 10" id="KW-0547">Nucleotide-binding</keyword>
<dbReference type="Gene3D" id="3.40.50.300">
    <property type="entry name" value="P-loop containing nucleotide triphosphate hydrolases"/>
    <property type="match status" value="2"/>
</dbReference>
<keyword evidence="6 10" id="KW-0347">Helicase</keyword>
<dbReference type="PROSITE" id="PS51195">
    <property type="entry name" value="Q_MOTIF"/>
    <property type="match status" value="1"/>
</dbReference>
<proteinExistence type="inferred from homology"/>
<dbReference type="HAMAP" id="MF_00965">
    <property type="entry name" value="DEAD_helicase_DbpA"/>
    <property type="match status" value="1"/>
</dbReference>
<evidence type="ECO:0000256" key="2">
    <source>
        <dbReference type="ARBA" id="ARBA00022490"/>
    </source>
</evidence>
<dbReference type="InterPro" id="IPR000629">
    <property type="entry name" value="RNA-helicase_DEAD-box_CS"/>
</dbReference>
<dbReference type="PANTHER" id="PTHR47959">
    <property type="entry name" value="ATP-DEPENDENT RNA HELICASE RHLE-RELATED"/>
    <property type="match status" value="1"/>
</dbReference>
<keyword evidence="5 10" id="KW-0378">Hydrolase</keyword>
<evidence type="ECO:0000256" key="7">
    <source>
        <dbReference type="ARBA" id="ARBA00022840"/>
    </source>
</evidence>
<dbReference type="InterPro" id="IPR027417">
    <property type="entry name" value="P-loop_NTPase"/>
</dbReference>
<dbReference type="InterPro" id="IPR050079">
    <property type="entry name" value="DEAD_box_RNA_helicase"/>
</dbReference>
<dbReference type="InterPro" id="IPR011545">
    <property type="entry name" value="DEAD/DEAH_box_helicase_dom"/>
</dbReference>
<dbReference type="OrthoDB" id="9805696at2"/>
<dbReference type="Pfam" id="PF00270">
    <property type="entry name" value="DEAD"/>
    <property type="match status" value="1"/>
</dbReference>
<dbReference type="PROSITE" id="PS00039">
    <property type="entry name" value="DEAD_ATP_HELICASE"/>
    <property type="match status" value="1"/>
</dbReference>
<dbReference type="CDD" id="cd12500">
    <property type="entry name" value="RRM_BsYxiN_like"/>
    <property type="match status" value="1"/>
</dbReference>
<comment type="subcellular location">
    <subcellularLocation>
        <location evidence="1 10">Cytoplasm</location>
    </subcellularLocation>
</comment>
<evidence type="ECO:0000256" key="10">
    <source>
        <dbReference type="HAMAP-Rule" id="MF_00965"/>
    </source>
</evidence>
<name>A0A0P6W612_9BACI</name>
<dbReference type="EC" id="3.6.4.13" evidence="10"/>
<reference evidence="15 16" key="1">
    <citation type="submission" date="2015-08" db="EMBL/GenBank/DDBJ databases">
        <title>Draft Genome Sequence of Bacillus vietnamensis UCD-SED5.</title>
        <authorList>
            <person name="Lee R.D."/>
            <person name="Jospin G."/>
            <person name="Lang J.M."/>
            <person name="Coil D.A."/>
            <person name="Eisen J.A."/>
        </authorList>
    </citation>
    <scope>NUCLEOTIDE SEQUENCE [LARGE SCALE GENOMIC DNA]</scope>
    <source>
        <strain evidence="15 16">UCD-SED5</strain>
    </source>
</reference>
<dbReference type="Pfam" id="PF00271">
    <property type="entry name" value="Helicase_C"/>
    <property type="match status" value="1"/>
</dbReference>
<dbReference type="InterPro" id="IPR005580">
    <property type="entry name" value="DbpA/CsdA_RNA-bd_dom"/>
</dbReference>
<evidence type="ECO:0000256" key="4">
    <source>
        <dbReference type="ARBA" id="ARBA00022741"/>
    </source>
</evidence>
<dbReference type="Pfam" id="PF03880">
    <property type="entry name" value="DbpA"/>
    <property type="match status" value="1"/>
</dbReference>
<evidence type="ECO:0000259" key="12">
    <source>
        <dbReference type="PROSITE" id="PS51192"/>
    </source>
</evidence>
<dbReference type="InterPro" id="IPR028619">
    <property type="entry name" value="DEAD_helicase_DbpA"/>
</dbReference>
<dbReference type="InterPro" id="IPR012677">
    <property type="entry name" value="Nucleotide-bd_a/b_plait_sf"/>
</dbReference>
<sequence>MSDKQFMDYPLSEEIVRALSGLGYEAPTEVQSKVLPLALEKKDLVVRSQTGSGKTASFGIPLCEMVEWEENKPQALILTPTRELAVQVKEDITNIGRYKRIKAAAVYGKSPFHRQKLELKQKNHVVVGTPGRVLDHIEKGTFPLDKLRYLVIDEADEMLNMGFIDQVEAIIQELPSDRVTLTFSATLPEDVETLCHKYMKQPVHIEIKATGITTDKIEHSVLEVREEDKLALLKNVTTVENPDSCIIFCRTKENVDTLCEELDRSGYPVDKIHGGMIQEARFEVMDDFKRGDFRYLVATDVAARGIDIENITHVINYDIPMEKESYVHRTGRTGRAGQTGKAITFCTPYEEKFLGEIEEYIGFVIPKLEGPTQDAVADAKNEFERKLDEEPDFKMDKSQQLNRDIMKLYFNGGKKKKIRAVDFVGTIAKIDGVTAEDIGIITIQENLSYVEILNGKGPLVLQAMKKTTVKGKMLKVHEARK</sequence>
<feature type="domain" description="Helicase C-terminal" evidence="13">
    <location>
        <begin position="216"/>
        <end position="376"/>
    </location>
</feature>
<feature type="domain" description="Helicase ATP-binding" evidence="12">
    <location>
        <begin position="35"/>
        <end position="205"/>
    </location>
</feature>
<comment type="catalytic activity">
    <reaction evidence="9 10">
        <text>ATP + H2O = ADP + phosphate + H(+)</text>
        <dbReference type="Rhea" id="RHEA:13065"/>
        <dbReference type="ChEBI" id="CHEBI:15377"/>
        <dbReference type="ChEBI" id="CHEBI:15378"/>
        <dbReference type="ChEBI" id="CHEBI:30616"/>
        <dbReference type="ChEBI" id="CHEBI:43474"/>
        <dbReference type="ChEBI" id="CHEBI:456216"/>
        <dbReference type="EC" id="3.6.4.13"/>
    </reaction>
</comment>
<dbReference type="InterPro" id="IPR014001">
    <property type="entry name" value="Helicase_ATP-bd"/>
</dbReference>
<accession>A0A0P6W612</accession>
<dbReference type="Proteomes" id="UP000050398">
    <property type="component" value="Unassembled WGS sequence"/>
</dbReference>
<evidence type="ECO:0000256" key="9">
    <source>
        <dbReference type="ARBA" id="ARBA00047984"/>
    </source>
</evidence>
<dbReference type="PATRIC" id="fig|218284.4.peg.2924"/>
<feature type="short sequence motif" description="Q motif" evidence="11">
    <location>
        <begin position="4"/>
        <end position="32"/>
    </location>
</feature>
<keyword evidence="3 10" id="KW-0690">Ribosome biogenesis</keyword>
<dbReference type="PROSITE" id="PS51192">
    <property type="entry name" value="HELICASE_ATP_BIND_1"/>
    <property type="match status" value="1"/>
</dbReference>
<evidence type="ECO:0000259" key="14">
    <source>
        <dbReference type="PROSITE" id="PS51195"/>
    </source>
</evidence>
<evidence type="ECO:0000256" key="6">
    <source>
        <dbReference type="ARBA" id="ARBA00022806"/>
    </source>
</evidence>
<dbReference type="PANTHER" id="PTHR47959:SF1">
    <property type="entry name" value="ATP-DEPENDENT RNA HELICASE DBPA"/>
    <property type="match status" value="1"/>
</dbReference>
<dbReference type="InterPro" id="IPR014014">
    <property type="entry name" value="RNA_helicase_DEAD_Q_motif"/>
</dbReference>
<dbReference type="SUPFAM" id="SSF52540">
    <property type="entry name" value="P-loop containing nucleoside triphosphate hydrolases"/>
    <property type="match status" value="1"/>
</dbReference>
<dbReference type="GO" id="GO:0005829">
    <property type="term" value="C:cytosol"/>
    <property type="evidence" value="ECO:0007669"/>
    <property type="project" value="TreeGrafter"/>
</dbReference>
<feature type="region of interest" description="Involved in 23S rRNA binding" evidence="10">
    <location>
        <begin position="406"/>
        <end position="481"/>
    </location>
</feature>
<dbReference type="GO" id="GO:0000027">
    <property type="term" value="P:ribosomal large subunit assembly"/>
    <property type="evidence" value="ECO:0007669"/>
    <property type="project" value="UniProtKB-UniRule"/>
</dbReference>
<comment type="domain">
    <text evidence="10">Contains an N-terminal domain that binds non-specifically to RNA and a C-terminal domain that binds specifically and tightly to hairpin 92 of 23S rRNA.</text>
</comment>
<dbReference type="GO" id="GO:0034458">
    <property type="term" value="F:3'-5' RNA helicase activity"/>
    <property type="evidence" value="ECO:0007669"/>
    <property type="project" value="UniProtKB-UniRule"/>
</dbReference>
<dbReference type="GO" id="GO:0003723">
    <property type="term" value="F:RNA binding"/>
    <property type="evidence" value="ECO:0007669"/>
    <property type="project" value="UniProtKB-UniRule"/>
</dbReference>
<organism evidence="15 16">
    <name type="scientific">Rossellomorea vietnamensis</name>
    <dbReference type="NCBI Taxonomy" id="218284"/>
    <lineage>
        <taxon>Bacteria</taxon>
        <taxon>Bacillati</taxon>
        <taxon>Bacillota</taxon>
        <taxon>Bacilli</taxon>
        <taxon>Bacillales</taxon>
        <taxon>Bacillaceae</taxon>
        <taxon>Rossellomorea</taxon>
    </lineage>
</organism>
<dbReference type="PROSITE" id="PS51194">
    <property type="entry name" value="HELICASE_CTER"/>
    <property type="match status" value="1"/>
</dbReference>
<evidence type="ECO:0000313" key="16">
    <source>
        <dbReference type="Proteomes" id="UP000050398"/>
    </source>
</evidence>
<evidence type="ECO:0000256" key="11">
    <source>
        <dbReference type="PROSITE-ProRule" id="PRU00552"/>
    </source>
</evidence>
<gene>
    <name evidence="10" type="primary">dbpA</name>
    <name evidence="15" type="ORF">AM506_07115</name>
</gene>
<dbReference type="CDD" id="cd18787">
    <property type="entry name" value="SF2_C_DEAD"/>
    <property type="match status" value="1"/>
</dbReference>
<dbReference type="SMART" id="SM00487">
    <property type="entry name" value="DEXDc"/>
    <property type="match status" value="1"/>
</dbReference>
<keyword evidence="2 10" id="KW-0963">Cytoplasm</keyword>
<dbReference type="RefSeq" id="WP_060671792.1">
    <property type="nucleotide sequence ID" value="NZ_LIXZ01000004.1"/>
</dbReference>
<evidence type="ECO:0000313" key="15">
    <source>
        <dbReference type="EMBL" id="KPL60368.1"/>
    </source>
</evidence>